<reference evidence="3" key="1">
    <citation type="submission" date="2020-07" db="EMBL/GenBank/DDBJ databases">
        <title>Multicomponent nature underlies the extraordinary mechanical properties of spider dragline silk.</title>
        <authorList>
            <person name="Kono N."/>
            <person name="Nakamura H."/>
            <person name="Mori M."/>
            <person name="Yoshida Y."/>
            <person name="Ohtoshi R."/>
            <person name="Malay A.D."/>
            <person name="Moran D.A.P."/>
            <person name="Tomita M."/>
            <person name="Numata K."/>
            <person name="Arakawa K."/>
        </authorList>
    </citation>
    <scope>NUCLEOTIDE SEQUENCE</scope>
</reference>
<comment type="caution">
    <text evidence="3">The sequence shown here is derived from an EMBL/GenBank/DDBJ whole genome shotgun (WGS) entry which is preliminary data.</text>
</comment>
<dbReference type="OrthoDB" id="6596655at2759"/>
<accession>A0A8X6LBH2</accession>
<dbReference type="EMBL" id="BMAO01035434">
    <property type="protein sequence ID" value="GFR03610.1"/>
    <property type="molecule type" value="Genomic_DNA"/>
</dbReference>
<feature type="domain" description="Phage terminase large subunit GpA ATPase" evidence="2">
    <location>
        <begin position="34"/>
        <end position="185"/>
    </location>
</feature>
<feature type="region of interest" description="Disordered" evidence="1">
    <location>
        <begin position="171"/>
        <end position="192"/>
    </location>
</feature>
<proteinExistence type="predicted"/>
<dbReference type="GO" id="GO:0016887">
    <property type="term" value="F:ATP hydrolysis activity"/>
    <property type="evidence" value="ECO:0007669"/>
    <property type="project" value="InterPro"/>
</dbReference>
<evidence type="ECO:0000313" key="4">
    <source>
        <dbReference type="Proteomes" id="UP000887116"/>
    </source>
</evidence>
<organism evidence="3 4">
    <name type="scientific">Trichonephila clavata</name>
    <name type="common">Joro spider</name>
    <name type="synonym">Nephila clavata</name>
    <dbReference type="NCBI Taxonomy" id="2740835"/>
    <lineage>
        <taxon>Eukaryota</taxon>
        <taxon>Metazoa</taxon>
        <taxon>Ecdysozoa</taxon>
        <taxon>Arthropoda</taxon>
        <taxon>Chelicerata</taxon>
        <taxon>Arachnida</taxon>
        <taxon>Araneae</taxon>
        <taxon>Araneomorphae</taxon>
        <taxon>Entelegynae</taxon>
        <taxon>Araneoidea</taxon>
        <taxon>Nephilidae</taxon>
        <taxon>Trichonephila</taxon>
    </lineage>
</organism>
<protein>
    <submittedName>
        <fullName evidence="3">ParB domain-containing protein</fullName>
    </submittedName>
</protein>
<evidence type="ECO:0000313" key="3">
    <source>
        <dbReference type="EMBL" id="GFR03610.1"/>
    </source>
</evidence>
<evidence type="ECO:0000256" key="1">
    <source>
        <dbReference type="SAM" id="MobiDB-lite"/>
    </source>
</evidence>
<dbReference type="Pfam" id="PF05876">
    <property type="entry name" value="GpA_ATPase"/>
    <property type="match status" value="1"/>
</dbReference>
<sequence length="192" mass="20907">MIYSSNFYAGLRPDPPLKVSEWADRNRQLSTIASSEPGKWRTKRTPYLKEIMDSLSSSSPAEKVVFMKGAQIGGTEAGNNWIGYVIDQTPGPMLVVQPTVEMGKRWSKGRFAPLIEDTPCLRSKIKDPRSRDSGNTVQSKEFPGGTVVVTGANSPVGLRSMPVKNLFLDEVDAYPGDSGGEGDPVFAQHSSN</sequence>
<feature type="region of interest" description="Disordered" evidence="1">
    <location>
        <begin position="124"/>
        <end position="154"/>
    </location>
</feature>
<dbReference type="InterPro" id="IPR027417">
    <property type="entry name" value="P-loop_NTPase"/>
</dbReference>
<gene>
    <name evidence="3" type="ORF">TNCT_127711</name>
</gene>
<dbReference type="Proteomes" id="UP000887116">
    <property type="component" value="Unassembled WGS sequence"/>
</dbReference>
<name>A0A8X6LBH2_TRICU</name>
<evidence type="ECO:0000259" key="2">
    <source>
        <dbReference type="Pfam" id="PF05876"/>
    </source>
</evidence>
<dbReference type="Gene3D" id="3.40.50.300">
    <property type="entry name" value="P-loop containing nucleotide triphosphate hydrolases"/>
    <property type="match status" value="1"/>
</dbReference>
<dbReference type="InterPro" id="IPR046453">
    <property type="entry name" value="GpA_ATPase"/>
</dbReference>
<keyword evidence="4" id="KW-1185">Reference proteome</keyword>
<dbReference type="AlphaFoldDB" id="A0A8X6LBH2"/>